<reference evidence="1" key="1">
    <citation type="submission" date="2019-08" db="EMBL/GenBank/DDBJ databases">
        <authorList>
            <person name="Kucharzyk K."/>
            <person name="Murdoch R.W."/>
            <person name="Higgins S."/>
            <person name="Loffler F."/>
        </authorList>
    </citation>
    <scope>NUCLEOTIDE SEQUENCE</scope>
</reference>
<proteinExistence type="predicted"/>
<comment type="caution">
    <text evidence="1">The sequence shown here is derived from an EMBL/GenBank/DDBJ whole genome shotgun (WGS) entry which is preliminary data.</text>
</comment>
<sequence length="45" mass="4915">MLVMVVDGPHRLHARIVRARHLGLVPVAASLLLEPIIDAAHERGN</sequence>
<evidence type="ECO:0000313" key="1">
    <source>
        <dbReference type="EMBL" id="MPM34245.1"/>
    </source>
</evidence>
<gene>
    <name evidence="1" type="ORF">SDC9_80827</name>
</gene>
<dbReference type="EMBL" id="VSSQ01006915">
    <property type="protein sequence ID" value="MPM34245.1"/>
    <property type="molecule type" value="Genomic_DNA"/>
</dbReference>
<name>A0A644Z029_9ZZZZ</name>
<accession>A0A644Z029</accession>
<dbReference type="AlphaFoldDB" id="A0A644Z029"/>
<organism evidence="1">
    <name type="scientific">bioreactor metagenome</name>
    <dbReference type="NCBI Taxonomy" id="1076179"/>
    <lineage>
        <taxon>unclassified sequences</taxon>
        <taxon>metagenomes</taxon>
        <taxon>ecological metagenomes</taxon>
    </lineage>
</organism>
<protein>
    <submittedName>
        <fullName evidence="1">Uncharacterized protein</fullName>
    </submittedName>
</protein>